<feature type="chain" id="PRO_5015143141" evidence="2">
    <location>
        <begin position="17"/>
        <end position="108"/>
    </location>
</feature>
<dbReference type="OrthoDB" id="851312at2759"/>
<sequence>MLNFALLCANLSRTLRLLMSSVVAMLQGKIQVQVPLVRHSPLDLGAGFKALDKLTQDSQTDVSSYSLDDHDQIIPSTSSSVYLKSKDDKQDSSPSSKLLNGVSDNNTE</sequence>
<dbReference type="Proteomes" id="UP000237000">
    <property type="component" value="Unassembled WGS sequence"/>
</dbReference>
<organism evidence="3 4">
    <name type="scientific">Trema orientale</name>
    <name type="common">Charcoal tree</name>
    <name type="synonym">Celtis orientalis</name>
    <dbReference type="NCBI Taxonomy" id="63057"/>
    <lineage>
        <taxon>Eukaryota</taxon>
        <taxon>Viridiplantae</taxon>
        <taxon>Streptophyta</taxon>
        <taxon>Embryophyta</taxon>
        <taxon>Tracheophyta</taxon>
        <taxon>Spermatophyta</taxon>
        <taxon>Magnoliopsida</taxon>
        <taxon>eudicotyledons</taxon>
        <taxon>Gunneridae</taxon>
        <taxon>Pentapetalae</taxon>
        <taxon>rosids</taxon>
        <taxon>fabids</taxon>
        <taxon>Rosales</taxon>
        <taxon>Cannabaceae</taxon>
        <taxon>Trema</taxon>
    </lineage>
</organism>
<proteinExistence type="predicted"/>
<dbReference type="EMBL" id="JXTC01000024">
    <property type="protein sequence ID" value="PON98511.1"/>
    <property type="molecule type" value="Genomic_DNA"/>
</dbReference>
<evidence type="ECO:0000313" key="4">
    <source>
        <dbReference type="Proteomes" id="UP000237000"/>
    </source>
</evidence>
<feature type="region of interest" description="Disordered" evidence="1">
    <location>
        <begin position="78"/>
        <end position="108"/>
    </location>
</feature>
<evidence type="ECO:0000313" key="3">
    <source>
        <dbReference type="EMBL" id="PON98511.1"/>
    </source>
</evidence>
<reference evidence="4" key="1">
    <citation type="submission" date="2016-06" db="EMBL/GenBank/DDBJ databases">
        <title>Parallel loss of symbiosis genes in relatives of nitrogen-fixing non-legume Parasponia.</title>
        <authorList>
            <person name="Van Velzen R."/>
            <person name="Holmer R."/>
            <person name="Bu F."/>
            <person name="Rutten L."/>
            <person name="Van Zeijl A."/>
            <person name="Liu W."/>
            <person name="Santuari L."/>
            <person name="Cao Q."/>
            <person name="Sharma T."/>
            <person name="Shen D."/>
            <person name="Roswanjaya Y."/>
            <person name="Wardhani T."/>
            <person name="Kalhor M.S."/>
            <person name="Jansen J."/>
            <person name="Van den Hoogen J."/>
            <person name="Gungor B."/>
            <person name="Hartog M."/>
            <person name="Hontelez J."/>
            <person name="Verver J."/>
            <person name="Yang W.-C."/>
            <person name="Schijlen E."/>
            <person name="Repin R."/>
            <person name="Schilthuizen M."/>
            <person name="Schranz E."/>
            <person name="Heidstra R."/>
            <person name="Miyata K."/>
            <person name="Fedorova E."/>
            <person name="Kohlen W."/>
            <person name="Bisseling T."/>
            <person name="Smit S."/>
            <person name="Geurts R."/>
        </authorList>
    </citation>
    <scope>NUCLEOTIDE SEQUENCE [LARGE SCALE GENOMIC DNA]</scope>
    <source>
        <strain evidence="4">cv. RG33-2</strain>
    </source>
</reference>
<gene>
    <name evidence="3" type="ORF">TorRG33x02_057450</name>
</gene>
<protein>
    <submittedName>
        <fullName evidence="3">Uncharacterized protein</fullName>
    </submittedName>
</protein>
<name>A0A2P5FL45_TREOI</name>
<feature type="signal peptide" evidence="2">
    <location>
        <begin position="1"/>
        <end position="16"/>
    </location>
</feature>
<comment type="caution">
    <text evidence="3">The sequence shown here is derived from an EMBL/GenBank/DDBJ whole genome shotgun (WGS) entry which is preliminary data.</text>
</comment>
<keyword evidence="2" id="KW-0732">Signal</keyword>
<accession>A0A2P5FL45</accession>
<dbReference type="STRING" id="63057.A0A2P5FL45"/>
<evidence type="ECO:0000256" key="2">
    <source>
        <dbReference type="SAM" id="SignalP"/>
    </source>
</evidence>
<evidence type="ECO:0000256" key="1">
    <source>
        <dbReference type="SAM" id="MobiDB-lite"/>
    </source>
</evidence>
<dbReference type="AlphaFoldDB" id="A0A2P5FL45"/>
<keyword evidence="4" id="KW-1185">Reference proteome</keyword>
<dbReference type="InParanoid" id="A0A2P5FL45"/>